<name>A0A9X1SXP0_9ACTN</name>
<accession>A0A9X1SXP0</accession>
<comment type="caution">
    <text evidence="1">The sequence shown here is derived from an EMBL/GenBank/DDBJ whole genome shotgun (WGS) entry which is preliminary data.</text>
</comment>
<dbReference type="AlphaFoldDB" id="A0A9X1SXP0"/>
<dbReference type="Proteomes" id="UP001138997">
    <property type="component" value="Unassembled WGS sequence"/>
</dbReference>
<reference evidence="1" key="1">
    <citation type="submission" date="2021-11" db="EMBL/GenBank/DDBJ databases">
        <title>Streptomyces corallinus and Kineosporia corallina sp. nov., two new coral-derived marine actinobacteria.</title>
        <authorList>
            <person name="Buangrab K."/>
            <person name="Sutthacheep M."/>
            <person name="Yeemin T."/>
            <person name="Harunari E."/>
            <person name="Igarashi Y."/>
            <person name="Sripreechasak P."/>
            <person name="Kanchanasin P."/>
            <person name="Tanasupawat S."/>
            <person name="Phongsopitanun W."/>
        </authorList>
    </citation>
    <scope>NUCLEOTIDE SEQUENCE</scope>
    <source>
        <strain evidence="1">JCM 31032</strain>
    </source>
</reference>
<organism evidence="1 2">
    <name type="scientific">Kineosporia babensis</name>
    <dbReference type="NCBI Taxonomy" id="499548"/>
    <lineage>
        <taxon>Bacteria</taxon>
        <taxon>Bacillati</taxon>
        <taxon>Actinomycetota</taxon>
        <taxon>Actinomycetes</taxon>
        <taxon>Kineosporiales</taxon>
        <taxon>Kineosporiaceae</taxon>
        <taxon>Kineosporia</taxon>
    </lineage>
</organism>
<dbReference type="EMBL" id="JAJOMB010000022">
    <property type="protein sequence ID" value="MCD5315400.1"/>
    <property type="molecule type" value="Genomic_DNA"/>
</dbReference>
<evidence type="ECO:0000313" key="2">
    <source>
        <dbReference type="Proteomes" id="UP001138997"/>
    </source>
</evidence>
<gene>
    <name evidence="1" type="ORF">LR394_31335</name>
</gene>
<proteinExistence type="predicted"/>
<sequence length="135" mass="14173">MIEFVALGLLLMLPVAYLVLVLGRIQAASFAANGAAREGARAFAAADSDAEAQRHLAITTELALRDHHFADEAGEVAISCTASPCLTPGERVTVEVQIAARFPWLPAGFADALNARVVVSASQAEVVDEFREAGP</sequence>
<protein>
    <submittedName>
        <fullName evidence="1">Pilus assembly protein</fullName>
    </submittedName>
</protein>
<keyword evidence="2" id="KW-1185">Reference proteome</keyword>
<dbReference type="RefSeq" id="WP_231448221.1">
    <property type="nucleotide sequence ID" value="NZ_JAJOMB010000022.1"/>
</dbReference>
<evidence type="ECO:0000313" key="1">
    <source>
        <dbReference type="EMBL" id="MCD5315400.1"/>
    </source>
</evidence>